<feature type="domain" description="N-acetyltransferase" evidence="1">
    <location>
        <begin position="4"/>
        <end position="150"/>
    </location>
</feature>
<dbReference type="Gene3D" id="3.40.630.30">
    <property type="match status" value="1"/>
</dbReference>
<evidence type="ECO:0000259" key="1">
    <source>
        <dbReference type="PROSITE" id="PS51186"/>
    </source>
</evidence>
<accession>A0AAP5I651</accession>
<proteinExistence type="predicted"/>
<sequence>MMSLNFRTCSESDLVIVQKYVLSLYQEDPPEMGMNSEKFHRTFKEFSNKPEKGLIIVFEQDNTVVGYAIVVFFWSNEYGGDFLEVDELFVQEDYRGNGIATAFFEWLEKTRSSSSIGLSLQATPSNDRAVAFYKRLGFRASSNRHLIKLL</sequence>
<dbReference type="PANTHER" id="PTHR43617">
    <property type="entry name" value="L-AMINO ACID N-ACETYLTRANSFERASE"/>
    <property type="match status" value="1"/>
</dbReference>
<dbReference type="AlphaFoldDB" id="A0AAP5I651"/>
<reference evidence="3" key="1">
    <citation type="journal article" date="2021" name="Science">
        <title>Hunting the eagle killer: A cyanobacterial neurotoxin causes vacuolar myelinopathy.</title>
        <authorList>
            <person name="Breinlinger S."/>
            <person name="Phillips T.J."/>
            <person name="Haram B.N."/>
            <person name="Mares J."/>
            <person name="Martinez Yerena J.A."/>
            <person name="Hrouzek P."/>
            <person name="Sobotka R."/>
            <person name="Henderson W.M."/>
            <person name="Schmieder P."/>
            <person name="Williams S.M."/>
            <person name="Lauderdale J.D."/>
            <person name="Wilde H.D."/>
            <person name="Gerrin W."/>
            <person name="Kust A."/>
            <person name="Washington J.W."/>
            <person name="Wagner C."/>
            <person name="Geier B."/>
            <person name="Liebeke M."/>
            <person name="Enke H."/>
            <person name="Niedermeyer T.H.J."/>
            <person name="Wilde S.B."/>
        </authorList>
    </citation>
    <scope>NUCLEOTIDE SEQUENCE [LARGE SCALE GENOMIC DNA]</scope>
    <source>
        <strain evidence="3">Thurmond2011</strain>
    </source>
</reference>
<dbReference type="SUPFAM" id="SSF55729">
    <property type="entry name" value="Acyl-CoA N-acyltransferases (Nat)"/>
    <property type="match status" value="1"/>
</dbReference>
<keyword evidence="3" id="KW-1185">Reference proteome</keyword>
<dbReference type="InterPro" id="IPR000182">
    <property type="entry name" value="GNAT_dom"/>
</dbReference>
<dbReference type="InterPro" id="IPR016181">
    <property type="entry name" value="Acyl_CoA_acyltransferase"/>
</dbReference>
<protein>
    <submittedName>
        <fullName evidence="2">GNAT family N-acetyltransferase</fullName>
    </submittedName>
</protein>
<dbReference type="InterPro" id="IPR050276">
    <property type="entry name" value="MshD_Acetyltransferase"/>
</dbReference>
<dbReference type="RefSeq" id="WP_208343782.1">
    <property type="nucleotide sequence ID" value="NZ_CAWQFN010000371.1"/>
</dbReference>
<comment type="caution">
    <text evidence="2">The sequence shown here is derived from an EMBL/GenBank/DDBJ whole genome shotgun (WGS) entry which is preliminary data.</text>
</comment>
<name>A0AAP5I651_9CYAN</name>
<dbReference type="CDD" id="cd04301">
    <property type="entry name" value="NAT_SF"/>
    <property type="match status" value="1"/>
</dbReference>
<dbReference type="EMBL" id="JAALHA020000005">
    <property type="protein sequence ID" value="MDR9895439.1"/>
    <property type="molecule type" value="Genomic_DNA"/>
</dbReference>
<organism evidence="2 3">
    <name type="scientific">Aetokthonos hydrillicola Thurmond2011</name>
    <dbReference type="NCBI Taxonomy" id="2712845"/>
    <lineage>
        <taxon>Bacteria</taxon>
        <taxon>Bacillati</taxon>
        <taxon>Cyanobacteriota</taxon>
        <taxon>Cyanophyceae</taxon>
        <taxon>Nostocales</taxon>
        <taxon>Hapalosiphonaceae</taxon>
        <taxon>Aetokthonos</taxon>
    </lineage>
</organism>
<dbReference type="Pfam" id="PF00583">
    <property type="entry name" value="Acetyltransf_1"/>
    <property type="match status" value="1"/>
</dbReference>
<dbReference type="Proteomes" id="UP000667802">
    <property type="component" value="Unassembled WGS sequence"/>
</dbReference>
<dbReference type="GO" id="GO:0016747">
    <property type="term" value="F:acyltransferase activity, transferring groups other than amino-acyl groups"/>
    <property type="evidence" value="ECO:0007669"/>
    <property type="project" value="InterPro"/>
</dbReference>
<evidence type="ECO:0000313" key="2">
    <source>
        <dbReference type="EMBL" id="MDR9895439.1"/>
    </source>
</evidence>
<dbReference type="PROSITE" id="PS51186">
    <property type="entry name" value="GNAT"/>
    <property type="match status" value="1"/>
</dbReference>
<evidence type="ECO:0000313" key="3">
    <source>
        <dbReference type="Proteomes" id="UP000667802"/>
    </source>
</evidence>
<gene>
    <name evidence="2" type="ORF">G7B40_012795</name>
</gene>